<dbReference type="InParanoid" id="A0A0D0DEK1"/>
<sequence length="64" mass="7040">LEENLLSNSLNMQIFLMLLTSIASLSAHTFVGVHAAQCADCPNKVNNQRLTRSCVDINVARHCL</sequence>
<feature type="signal peptide" evidence="1">
    <location>
        <begin position="1"/>
        <end position="27"/>
    </location>
</feature>
<protein>
    <submittedName>
        <fullName evidence="2">Uncharacterized protein</fullName>
    </submittedName>
</protein>
<evidence type="ECO:0000313" key="2">
    <source>
        <dbReference type="EMBL" id="KIK75945.1"/>
    </source>
</evidence>
<organism evidence="2 3">
    <name type="scientific">Paxillus rubicundulus Ve08.2h10</name>
    <dbReference type="NCBI Taxonomy" id="930991"/>
    <lineage>
        <taxon>Eukaryota</taxon>
        <taxon>Fungi</taxon>
        <taxon>Dikarya</taxon>
        <taxon>Basidiomycota</taxon>
        <taxon>Agaricomycotina</taxon>
        <taxon>Agaricomycetes</taxon>
        <taxon>Agaricomycetidae</taxon>
        <taxon>Boletales</taxon>
        <taxon>Paxilineae</taxon>
        <taxon>Paxillaceae</taxon>
        <taxon>Paxillus</taxon>
    </lineage>
</organism>
<reference evidence="2 3" key="1">
    <citation type="submission" date="2014-04" db="EMBL/GenBank/DDBJ databases">
        <authorList>
            <consortium name="DOE Joint Genome Institute"/>
            <person name="Kuo A."/>
            <person name="Kohler A."/>
            <person name="Jargeat P."/>
            <person name="Nagy L.G."/>
            <person name="Floudas D."/>
            <person name="Copeland A."/>
            <person name="Barry K.W."/>
            <person name="Cichocki N."/>
            <person name="Veneault-Fourrey C."/>
            <person name="LaButti K."/>
            <person name="Lindquist E.A."/>
            <person name="Lipzen A."/>
            <person name="Lundell T."/>
            <person name="Morin E."/>
            <person name="Murat C."/>
            <person name="Sun H."/>
            <person name="Tunlid A."/>
            <person name="Henrissat B."/>
            <person name="Grigoriev I.V."/>
            <person name="Hibbett D.S."/>
            <person name="Martin F."/>
            <person name="Nordberg H.P."/>
            <person name="Cantor M.N."/>
            <person name="Hua S.X."/>
        </authorList>
    </citation>
    <scope>NUCLEOTIDE SEQUENCE [LARGE SCALE GENOMIC DNA]</scope>
    <source>
        <strain evidence="2 3">Ve08.2h10</strain>
    </source>
</reference>
<keyword evidence="3" id="KW-1185">Reference proteome</keyword>
<name>A0A0D0DEK1_9AGAM</name>
<reference evidence="3" key="2">
    <citation type="submission" date="2015-01" db="EMBL/GenBank/DDBJ databases">
        <title>Evolutionary Origins and Diversification of the Mycorrhizal Mutualists.</title>
        <authorList>
            <consortium name="DOE Joint Genome Institute"/>
            <consortium name="Mycorrhizal Genomics Consortium"/>
            <person name="Kohler A."/>
            <person name="Kuo A."/>
            <person name="Nagy L.G."/>
            <person name="Floudas D."/>
            <person name="Copeland A."/>
            <person name="Barry K.W."/>
            <person name="Cichocki N."/>
            <person name="Veneault-Fourrey C."/>
            <person name="LaButti K."/>
            <person name="Lindquist E.A."/>
            <person name="Lipzen A."/>
            <person name="Lundell T."/>
            <person name="Morin E."/>
            <person name="Murat C."/>
            <person name="Riley R."/>
            <person name="Ohm R."/>
            <person name="Sun H."/>
            <person name="Tunlid A."/>
            <person name="Henrissat B."/>
            <person name="Grigoriev I.V."/>
            <person name="Hibbett D.S."/>
            <person name="Martin F."/>
        </authorList>
    </citation>
    <scope>NUCLEOTIDE SEQUENCE [LARGE SCALE GENOMIC DNA]</scope>
    <source>
        <strain evidence="3">Ve08.2h10</strain>
    </source>
</reference>
<feature type="non-terminal residue" evidence="2">
    <location>
        <position position="1"/>
    </location>
</feature>
<evidence type="ECO:0000256" key="1">
    <source>
        <dbReference type="SAM" id="SignalP"/>
    </source>
</evidence>
<dbReference type="HOGENOM" id="CLU_150821_2_1_1"/>
<dbReference type="Proteomes" id="UP000054538">
    <property type="component" value="Unassembled WGS sequence"/>
</dbReference>
<dbReference type="AlphaFoldDB" id="A0A0D0DEK1"/>
<proteinExistence type="predicted"/>
<evidence type="ECO:0000313" key="3">
    <source>
        <dbReference type="Proteomes" id="UP000054538"/>
    </source>
</evidence>
<gene>
    <name evidence="2" type="ORF">PAXRUDRAFT_171221</name>
</gene>
<feature type="chain" id="PRO_5002225746" evidence="1">
    <location>
        <begin position="28"/>
        <end position="64"/>
    </location>
</feature>
<keyword evidence="1" id="KW-0732">Signal</keyword>
<dbReference type="EMBL" id="KN827760">
    <property type="protein sequence ID" value="KIK75945.1"/>
    <property type="molecule type" value="Genomic_DNA"/>
</dbReference>
<accession>A0A0D0DEK1</accession>